<protein>
    <submittedName>
        <fullName evidence="1">Putative ABC transporter</fullName>
    </submittedName>
</protein>
<reference evidence="1 2" key="1">
    <citation type="journal article" date="2013" name="ISME J.">
        <title>Metabolic model for the filamentous 'Candidatus Microthrix parvicella' based on genomic and metagenomic analyses.</title>
        <authorList>
            <person name="Jon McIlroy S."/>
            <person name="Kristiansen R."/>
            <person name="Albertsen M."/>
            <person name="Michael Karst S."/>
            <person name="Rossetti S."/>
            <person name="Lund Nielsen J."/>
            <person name="Tandoi V."/>
            <person name="James Seviour R."/>
            <person name="Nielsen P.H."/>
        </authorList>
    </citation>
    <scope>NUCLEOTIDE SEQUENCE [LARGE SCALE GENOMIC DNA]</scope>
    <source>
        <strain evidence="1 2">RN1</strain>
    </source>
</reference>
<organism evidence="1 2">
    <name type="scientific">Candidatus Neomicrothrix parvicella RN1</name>
    <dbReference type="NCBI Taxonomy" id="1229780"/>
    <lineage>
        <taxon>Bacteria</taxon>
        <taxon>Bacillati</taxon>
        <taxon>Actinomycetota</taxon>
        <taxon>Acidimicrobiia</taxon>
        <taxon>Acidimicrobiales</taxon>
        <taxon>Microthrixaceae</taxon>
        <taxon>Candidatus Neomicrothrix</taxon>
    </lineage>
</organism>
<dbReference type="STRING" id="1229780.BN381_300035"/>
<dbReference type="InterPro" id="IPR027417">
    <property type="entry name" value="P-loop_NTPase"/>
</dbReference>
<accession>R4YZJ5</accession>
<dbReference type="AlphaFoldDB" id="R4YZJ5"/>
<evidence type="ECO:0000313" key="1">
    <source>
        <dbReference type="EMBL" id="CCM63888.1"/>
    </source>
</evidence>
<dbReference type="Proteomes" id="UP000018291">
    <property type="component" value="Unassembled WGS sequence"/>
</dbReference>
<dbReference type="EMBL" id="CANL01000024">
    <property type="protein sequence ID" value="CCM63888.1"/>
    <property type="molecule type" value="Genomic_DNA"/>
</dbReference>
<dbReference type="OrthoDB" id="207675at2"/>
<comment type="caution">
    <text evidence="1">The sequence shown here is derived from an EMBL/GenBank/DDBJ whole genome shotgun (WGS) entry which is preliminary data.</text>
</comment>
<keyword evidence="2" id="KW-1185">Reference proteome</keyword>
<dbReference type="HOGENOM" id="CLU_019886_0_0_11"/>
<sequence>MATATELRCEFSEVAPVFAGAPSEPTRQAVTAAVQQLDDYVIPRLSSLDAPALAVIGGSTGAGKSTLVNSIIGSEVTRPGVLRPTTTSPVLVHHPDSAGHFDDARILGGLARVSGAAAGAGELQVVASRTLSPGLAVLDAPDIDSVVDENRVLAAQLLEAADLWVFVTTAARYADAVPWLFLRDAAARGVVLALVINRIPPGATAEVSDHLRSMLAAQGLGEAPLFTIEEQTLVDGRIPEAAVAPLRSWLERVASDQAVRAEVVRRTLAGAVGSLADHATETARELRAQVAITEALTASAIAPFDRARAQLNDDVRDGTVLRGEVMARWADLVGTGELLRQLQSTLGRWRDRLTAAVTGRPTSSDRFEGAIEAGVETLVRARVAEATAAAAEAWRLHPAGVALLAESSDDLTRPSSDLPERAETMIRAWQAGLLDLLRTEGADKRSTARALSYGVNGMAMVLMVATFAHTGGLTGAEIAIAGGSSAVGHKLTEALLGDQAVRRLALEARTDLDRRFGVLIDREAARFRSEVASLGVDPAAAERLDAMAGRLRTEVAR</sequence>
<name>R4YZJ5_9ACTN</name>
<gene>
    <name evidence="1" type="ORF">BN381_300035</name>
</gene>
<dbReference type="SUPFAM" id="SSF52540">
    <property type="entry name" value="P-loop containing nucleoside triphosphate hydrolases"/>
    <property type="match status" value="1"/>
</dbReference>
<dbReference type="Gene3D" id="3.40.50.300">
    <property type="entry name" value="P-loop containing nucleotide triphosphate hydrolases"/>
    <property type="match status" value="1"/>
</dbReference>
<proteinExistence type="predicted"/>
<dbReference type="RefSeq" id="WP_012227198.1">
    <property type="nucleotide sequence ID" value="NZ_HG422565.1"/>
</dbReference>
<dbReference type="eggNOG" id="COG0699">
    <property type="taxonomic scope" value="Bacteria"/>
</dbReference>
<evidence type="ECO:0000313" key="2">
    <source>
        <dbReference type="Proteomes" id="UP000018291"/>
    </source>
</evidence>